<keyword evidence="1" id="KW-0472">Membrane</keyword>
<dbReference type="AlphaFoldDB" id="A0A8C4N780"/>
<dbReference type="Proteomes" id="UP000694388">
    <property type="component" value="Unplaced"/>
</dbReference>
<protein>
    <submittedName>
        <fullName evidence="2">Uncharacterized protein</fullName>
    </submittedName>
</protein>
<dbReference type="PANTHER" id="PTHR16267:SF12">
    <property type="entry name" value="PHOSPHOINOSITIDE 3-KINASE ADAPTER PROTEIN 1"/>
    <property type="match status" value="1"/>
</dbReference>
<proteinExistence type="predicted"/>
<organism evidence="2 3">
    <name type="scientific">Eptatretus burgeri</name>
    <name type="common">Inshore hagfish</name>
    <dbReference type="NCBI Taxonomy" id="7764"/>
    <lineage>
        <taxon>Eukaryota</taxon>
        <taxon>Metazoa</taxon>
        <taxon>Chordata</taxon>
        <taxon>Craniata</taxon>
        <taxon>Vertebrata</taxon>
        <taxon>Cyclostomata</taxon>
        <taxon>Myxini</taxon>
        <taxon>Myxiniformes</taxon>
        <taxon>Myxinidae</taxon>
        <taxon>Eptatretinae</taxon>
        <taxon>Eptatretus</taxon>
    </lineage>
</organism>
<feature type="transmembrane region" description="Helical" evidence="1">
    <location>
        <begin position="21"/>
        <end position="43"/>
    </location>
</feature>
<reference evidence="2" key="1">
    <citation type="submission" date="2025-08" db="UniProtKB">
        <authorList>
            <consortium name="Ensembl"/>
        </authorList>
    </citation>
    <scope>IDENTIFICATION</scope>
</reference>
<reference evidence="2" key="2">
    <citation type="submission" date="2025-09" db="UniProtKB">
        <authorList>
            <consortium name="Ensembl"/>
        </authorList>
    </citation>
    <scope>IDENTIFICATION</scope>
</reference>
<evidence type="ECO:0000313" key="3">
    <source>
        <dbReference type="Proteomes" id="UP000694388"/>
    </source>
</evidence>
<feature type="transmembrane region" description="Helical" evidence="1">
    <location>
        <begin position="49"/>
        <end position="69"/>
    </location>
</feature>
<accession>A0A8C4N780</accession>
<name>A0A8C4N780_EPTBU</name>
<feature type="transmembrane region" description="Helical" evidence="1">
    <location>
        <begin position="81"/>
        <end position="103"/>
    </location>
</feature>
<evidence type="ECO:0000256" key="1">
    <source>
        <dbReference type="SAM" id="Phobius"/>
    </source>
</evidence>
<keyword evidence="3" id="KW-1185">Reference proteome</keyword>
<dbReference type="GO" id="GO:0005102">
    <property type="term" value="F:signaling receptor binding"/>
    <property type="evidence" value="ECO:0007669"/>
    <property type="project" value="TreeGrafter"/>
</dbReference>
<dbReference type="PANTHER" id="PTHR16267">
    <property type="entry name" value="BANK1/PIK3AP1 FAMILY MEMBER"/>
    <property type="match status" value="1"/>
</dbReference>
<dbReference type="Ensembl" id="ENSEBUT00000000320.1">
    <property type="protein sequence ID" value="ENSEBUP00000000031.1"/>
    <property type="gene ID" value="ENSEBUG00000000291.1"/>
</dbReference>
<dbReference type="InterPro" id="IPR052446">
    <property type="entry name" value="B-cell_PI3K-Signaling_Adptrs"/>
</dbReference>
<sequence length="201" mass="23062">MKSPPLSVVSHYSLQSLRPNIICLCSHFRLMDFLFLLLPTLFLQTHMKFSLSTFNFSISCLCLFTCPLYTSPITFYCPIYISLFTMLSVLCLPICLFFVHLFLSVPHWSINPLTPCHPVLPQTSNFAGITNNLRREELPTLLHFAARYGFCKLATELLHLPGAFQAYSALNCHGFYPNNLIMSHMVKLYNLQRTTIHLPPR</sequence>
<keyword evidence="1" id="KW-0812">Transmembrane</keyword>
<evidence type="ECO:0000313" key="2">
    <source>
        <dbReference type="Ensembl" id="ENSEBUP00000000031.1"/>
    </source>
</evidence>
<dbReference type="GO" id="GO:0036312">
    <property type="term" value="F:phosphatidylinositol 3-kinase regulatory subunit binding"/>
    <property type="evidence" value="ECO:0007669"/>
    <property type="project" value="TreeGrafter"/>
</dbReference>
<dbReference type="GO" id="GO:0005829">
    <property type="term" value="C:cytosol"/>
    <property type="evidence" value="ECO:0007669"/>
    <property type="project" value="TreeGrafter"/>
</dbReference>
<keyword evidence="1" id="KW-1133">Transmembrane helix</keyword>